<dbReference type="AlphaFoldDB" id="A0A833WKL6"/>
<reference evidence="1" key="1">
    <citation type="submission" date="2020-04" db="EMBL/GenBank/DDBJ databases">
        <title>Hybrid Assembly of Korean Phytophthora infestans isolates.</title>
        <authorList>
            <person name="Prokchorchik M."/>
            <person name="Lee Y."/>
            <person name="Seo J."/>
            <person name="Cho J.-H."/>
            <person name="Park Y.-E."/>
            <person name="Jang D.-C."/>
            <person name="Im J.-S."/>
            <person name="Choi J.-G."/>
            <person name="Park H.-J."/>
            <person name="Lee G.-B."/>
            <person name="Lee Y.-G."/>
            <person name="Hong S.-Y."/>
            <person name="Cho K."/>
            <person name="Sohn K.H."/>
        </authorList>
    </citation>
    <scope>NUCLEOTIDE SEQUENCE</scope>
    <source>
        <strain evidence="1">KR_1_A1</strain>
        <strain evidence="2">KR_2_A2</strain>
    </source>
</reference>
<organism evidence="1 3">
    <name type="scientific">Phytophthora infestans</name>
    <name type="common">Potato late blight agent</name>
    <name type="synonym">Botrytis infestans</name>
    <dbReference type="NCBI Taxonomy" id="4787"/>
    <lineage>
        <taxon>Eukaryota</taxon>
        <taxon>Sar</taxon>
        <taxon>Stramenopiles</taxon>
        <taxon>Oomycota</taxon>
        <taxon>Peronosporomycetes</taxon>
        <taxon>Peronosporales</taxon>
        <taxon>Peronosporaceae</taxon>
        <taxon>Phytophthora</taxon>
    </lineage>
</organism>
<protein>
    <submittedName>
        <fullName evidence="1">Uncharacterized protein</fullName>
    </submittedName>
</protein>
<keyword evidence="3" id="KW-1185">Reference proteome</keyword>
<dbReference type="EMBL" id="JAACNO010001647">
    <property type="protein sequence ID" value="KAF4138638.1"/>
    <property type="molecule type" value="Genomic_DNA"/>
</dbReference>
<name>A0A833WKL6_PHYIN</name>
<evidence type="ECO:0000313" key="2">
    <source>
        <dbReference type="EMBL" id="KAF4138638.1"/>
    </source>
</evidence>
<dbReference type="EMBL" id="WSZM01000168">
    <property type="protein sequence ID" value="KAF4039620.1"/>
    <property type="molecule type" value="Genomic_DNA"/>
</dbReference>
<accession>A0A833WKL6</accession>
<evidence type="ECO:0000313" key="1">
    <source>
        <dbReference type="EMBL" id="KAF4039620.1"/>
    </source>
</evidence>
<comment type="caution">
    <text evidence="1">The sequence shown here is derived from an EMBL/GenBank/DDBJ whole genome shotgun (WGS) entry which is preliminary data.</text>
</comment>
<sequence>MPPLGSDRLDGAAKLSSATRMINNADSEVEPETASTKVACFSVAIHPKHWTLCGQQSPGGDQLQQQSSGVIAIPCRRPGHSCGLHSSTVQW</sequence>
<dbReference type="Proteomes" id="UP000602510">
    <property type="component" value="Unassembled WGS sequence"/>
</dbReference>
<gene>
    <name evidence="1" type="ORF">GN244_ATG08143</name>
    <name evidence="2" type="ORF">GN958_ATG12143</name>
</gene>
<proteinExistence type="predicted"/>
<evidence type="ECO:0000313" key="3">
    <source>
        <dbReference type="Proteomes" id="UP000602510"/>
    </source>
</evidence>
<dbReference type="Proteomes" id="UP000704712">
    <property type="component" value="Unassembled WGS sequence"/>
</dbReference>